<dbReference type="Proteomes" id="UP000494109">
    <property type="component" value="Unassembled WGS sequence"/>
</dbReference>
<proteinExistence type="predicted"/>
<dbReference type="RefSeq" id="WP_174946797.1">
    <property type="nucleotide sequence ID" value="NZ_CABVQS010000024.1"/>
</dbReference>
<dbReference type="EMBL" id="CABVQS010000024">
    <property type="protein sequence ID" value="VWD47075.1"/>
    <property type="molecule type" value="Genomic_DNA"/>
</dbReference>
<accession>A0A6P3AUI1</accession>
<reference evidence="2 3" key="1">
    <citation type="submission" date="2019-09" db="EMBL/GenBank/DDBJ databases">
        <authorList>
            <person name="Depoorter E."/>
        </authorList>
    </citation>
    <scope>NUCLEOTIDE SEQUENCE [LARGE SCALE GENOMIC DNA]</scope>
    <source>
        <strain evidence="2">R-71033</strain>
    </source>
</reference>
<feature type="region of interest" description="Disordered" evidence="1">
    <location>
        <begin position="303"/>
        <end position="326"/>
    </location>
</feature>
<sequence length="517" mass="57468">MNRHDFVAQRPVADFVTWLAEHLPTLPVQLRFARSKFVPGGLDLHVNGIENVLANYCWNSAWIDPGTGRRMESHDWRTTRASLRQLGILLRAAVASGDDGRAGAIAREILRWGGVFGAIPFIESKVRNRTFCAYLQSLELLFALDGSQTTNDLHARNVQRFDAGLTKVHALLDTTGSPIYDSRVGAALAMLYELFRHDARQSGVHHDPLAFPSGQARGDQIRDPGDLGFAAAPQFYTHQVPAECWARWQVRAGWIIRAVLERTTLFAGEPHGDDVSSIAARCHAFEAALFMIGYDIRNVTDGDRGGDVGHPTDEPPQSARRGNWVPTGHPFKDALSTYCAYVETGPAIHDANAFRQWLDRPEHASRYESFRNNFGSYCYPFGERELNLYDRSLKDVKEIAKGGETGLHTANYGECEFIPGDERAQVLLVDAGLAGYCNLADTTPAARRQRLIAGGFAGTENSAETLMTAGRNVGRHFELLDSKDRPTALFFRFFGEGFDEFRQRLRVDRDGRDPGAS</sequence>
<protein>
    <submittedName>
        <fullName evidence="2">Uncharacterized protein</fullName>
    </submittedName>
</protein>
<evidence type="ECO:0000256" key="1">
    <source>
        <dbReference type="SAM" id="MobiDB-lite"/>
    </source>
</evidence>
<dbReference type="AlphaFoldDB" id="A0A6P3AUI1"/>
<feature type="compositionally biased region" description="Basic and acidic residues" evidence="1">
    <location>
        <begin position="303"/>
        <end position="313"/>
    </location>
</feature>
<evidence type="ECO:0000313" key="3">
    <source>
        <dbReference type="Proteomes" id="UP000494109"/>
    </source>
</evidence>
<organism evidence="2 3">
    <name type="scientific">Burkholderia contaminans</name>
    <dbReference type="NCBI Taxonomy" id="488447"/>
    <lineage>
        <taxon>Bacteria</taxon>
        <taxon>Pseudomonadati</taxon>
        <taxon>Pseudomonadota</taxon>
        <taxon>Betaproteobacteria</taxon>
        <taxon>Burkholderiales</taxon>
        <taxon>Burkholderiaceae</taxon>
        <taxon>Burkholderia</taxon>
        <taxon>Burkholderia cepacia complex</taxon>
    </lineage>
</organism>
<evidence type="ECO:0000313" key="2">
    <source>
        <dbReference type="EMBL" id="VWD47075.1"/>
    </source>
</evidence>
<name>A0A6P3AUI1_9BURK</name>
<gene>
    <name evidence="2" type="ORF">BCO71033_05034</name>
</gene>